<evidence type="ECO:0000313" key="2">
    <source>
        <dbReference type="Proteomes" id="UP000007882"/>
    </source>
</evidence>
<dbReference type="HOGENOM" id="CLU_1840843_0_0_11"/>
<name>I0H9H0_ACTM4</name>
<dbReference type="EMBL" id="AP012319">
    <property type="protein sequence ID" value="BAL89657.1"/>
    <property type="molecule type" value="Genomic_DNA"/>
</dbReference>
<accession>I0H9H0</accession>
<dbReference type="STRING" id="512565.AMIS_44370"/>
<gene>
    <name evidence="1" type="ordered locus">AMIS_44370</name>
</gene>
<dbReference type="AlphaFoldDB" id="I0H9H0"/>
<organism evidence="1 2">
    <name type="scientific">Actinoplanes missouriensis (strain ATCC 14538 / DSM 43046 / CBS 188.64 / JCM 3121 / NBRC 102363 / NCIMB 12654 / NRRL B-3342 / UNCC 431)</name>
    <dbReference type="NCBI Taxonomy" id="512565"/>
    <lineage>
        <taxon>Bacteria</taxon>
        <taxon>Bacillati</taxon>
        <taxon>Actinomycetota</taxon>
        <taxon>Actinomycetes</taxon>
        <taxon>Micromonosporales</taxon>
        <taxon>Micromonosporaceae</taxon>
        <taxon>Actinoplanes</taxon>
    </lineage>
</organism>
<evidence type="ECO:0000313" key="1">
    <source>
        <dbReference type="EMBL" id="BAL89657.1"/>
    </source>
</evidence>
<proteinExistence type="predicted"/>
<sequence>MLVGATYRVDRGDEPDPIHDNLMADFGWAHLHAFERLLAAEEGIGLADMVGYGGDKPWHDIETPLRPMFDPDAFPDGKLPAPECVPVYVRLNEILSAWYKGAYAGTAEPEMKSDQLATLDSMVRVIGACIETGRALTVE</sequence>
<protein>
    <submittedName>
        <fullName evidence="1">Uncharacterized protein</fullName>
    </submittedName>
</protein>
<keyword evidence="2" id="KW-1185">Reference proteome</keyword>
<dbReference type="KEGG" id="ams:AMIS_44370"/>
<dbReference type="Proteomes" id="UP000007882">
    <property type="component" value="Chromosome"/>
</dbReference>
<reference evidence="1 2" key="1">
    <citation type="submission" date="2012-02" db="EMBL/GenBank/DDBJ databases">
        <title>Complete genome sequence of Actinoplanes missouriensis 431 (= NBRC 102363).</title>
        <authorList>
            <person name="Ohnishi Y."/>
            <person name="Ishikawa J."/>
            <person name="Sekine M."/>
            <person name="Hosoyama A."/>
            <person name="Harada T."/>
            <person name="Narita H."/>
            <person name="Hata T."/>
            <person name="Konno Y."/>
            <person name="Tutikane K."/>
            <person name="Fujita N."/>
            <person name="Horinouchi S."/>
            <person name="Hayakawa M."/>
        </authorList>
    </citation>
    <scope>NUCLEOTIDE SEQUENCE [LARGE SCALE GENOMIC DNA]</scope>
    <source>
        <strain evidence="2">ATCC 14538 / DSM 43046 / CBS 188.64 / JCM 3121 / NBRC 102363 / NCIMB 12654 / NRRL B-3342 / UNCC 431</strain>
    </source>
</reference>